<keyword evidence="3" id="KW-0472">Membrane</keyword>
<gene>
    <name evidence="4" type="ORF">DCF15_21715</name>
</gene>
<keyword evidence="3" id="KW-1133">Transmembrane helix</keyword>
<sequence length="221" mass="23526">MLELKADGQAELELLKLLLPSGAQVSLTGSSLTGSLVPAATQQRLDKLNYVIQTQQEQLAQAQTAITDYQRALAALTAQSSQPRRLPASPTEGSGLALSGTPRRYITGGLGQGQSKAITARAQTAPFFERPHRHRLGVLAMSGSKRLIKPSLVLMLFCLVFWVVFRYAAPLIGNQLLQTTPEPAPAPKQESEPPKPQSNLDKPTPSPGSAASKAGTQPNAL</sequence>
<evidence type="ECO:0000313" key="5">
    <source>
        <dbReference type="Proteomes" id="UP000249794"/>
    </source>
</evidence>
<dbReference type="AlphaFoldDB" id="A0A2W4YDA5"/>
<keyword evidence="3" id="KW-0812">Transmembrane</keyword>
<evidence type="ECO:0000256" key="2">
    <source>
        <dbReference type="SAM" id="MobiDB-lite"/>
    </source>
</evidence>
<reference evidence="5" key="1">
    <citation type="submission" date="2018-04" db="EMBL/GenBank/DDBJ databases">
        <authorList>
            <person name="Cornet L."/>
        </authorList>
    </citation>
    <scope>NUCLEOTIDE SEQUENCE [LARGE SCALE GENOMIC DNA]</scope>
</reference>
<comment type="caution">
    <text evidence="4">The sequence shown here is derived from an EMBL/GenBank/DDBJ whole genome shotgun (WGS) entry which is preliminary data.</text>
</comment>
<evidence type="ECO:0000256" key="3">
    <source>
        <dbReference type="SAM" id="Phobius"/>
    </source>
</evidence>
<organism evidence="4 5">
    <name type="scientific">Phormidesmis priestleyi</name>
    <dbReference type="NCBI Taxonomy" id="268141"/>
    <lineage>
        <taxon>Bacteria</taxon>
        <taxon>Bacillati</taxon>
        <taxon>Cyanobacteriota</taxon>
        <taxon>Cyanophyceae</taxon>
        <taxon>Leptolyngbyales</taxon>
        <taxon>Leptolyngbyaceae</taxon>
        <taxon>Phormidesmis</taxon>
    </lineage>
</organism>
<protein>
    <submittedName>
        <fullName evidence="4">Uncharacterized protein</fullName>
    </submittedName>
</protein>
<evidence type="ECO:0000313" key="4">
    <source>
        <dbReference type="EMBL" id="PZO45281.1"/>
    </source>
</evidence>
<feature type="region of interest" description="Disordered" evidence="2">
    <location>
        <begin position="180"/>
        <end position="221"/>
    </location>
</feature>
<feature type="transmembrane region" description="Helical" evidence="3">
    <location>
        <begin position="151"/>
        <end position="169"/>
    </location>
</feature>
<accession>A0A2W4YDA5</accession>
<dbReference type="Proteomes" id="UP000249794">
    <property type="component" value="Unassembled WGS sequence"/>
</dbReference>
<keyword evidence="1" id="KW-0175">Coiled coil</keyword>
<dbReference type="EMBL" id="QBMP01000364">
    <property type="protein sequence ID" value="PZO45281.1"/>
    <property type="molecule type" value="Genomic_DNA"/>
</dbReference>
<feature type="region of interest" description="Disordered" evidence="2">
    <location>
        <begin position="80"/>
        <end position="100"/>
    </location>
</feature>
<proteinExistence type="predicted"/>
<reference evidence="4 5" key="2">
    <citation type="submission" date="2018-06" db="EMBL/GenBank/DDBJ databases">
        <title>Metagenomic assembly of (sub)arctic Cyanobacteria and their associated microbiome from non-axenic cultures.</title>
        <authorList>
            <person name="Baurain D."/>
        </authorList>
    </citation>
    <scope>NUCLEOTIDE SEQUENCE [LARGE SCALE GENOMIC DNA]</scope>
    <source>
        <strain evidence="4">ULC027bin1</strain>
    </source>
</reference>
<feature type="coiled-coil region" evidence="1">
    <location>
        <begin position="45"/>
        <end position="79"/>
    </location>
</feature>
<feature type="non-terminal residue" evidence="4">
    <location>
        <position position="221"/>
    </location>
</feature>
<name>A0A2W4YDA5_9CYAN</name>
<evidence type="ECO:0000256" key="1">
    <source>
        <dbReference type="SAM" id="Coils"/>
    </source>
</evidence>